<evidence type="ECO:0000313" key="3">
    <source>
        <dbReference type="EMBL" id="KAJ9588443.1"/>
    </source>
</evidence>
<feature type="compositionally biased region" description="Low complexity" evidence="2">
    <location>
        <begin position="971"/>
        <end position="989"/>
    </location>
</feature>
<feature type="non-terminal residue" evidence="3">
    <location>
        <position position="1"/>
    </location>
</feature>
<proteinExistence type="predicted"/>
<name>A0AAD7ZZ43_DIPPU</name>
<sequence length="1075" mass="123558">EMKEFKKTKEQNFTRVGDNTLCEVFGLNATHCVDNHSREEFETMKQQIQDLESQVQQLENTLEEEAVRSSQLEEELQEAQQEAERVNIRCHGLELELKQRDGKLEDLLQELEQKGQDLADSNLRIRTVEEALSAKEPEIQIKIQELCERDRIIEEKQNQIEQQNKVLVEIQITLDEKQRQIESLRASLAARDSTIADIEGRLAKAKAYARNLEAKLDASVHEANRLREEVDTLKAQQKRSIRNRDQMQHDHDMIGPLRRRSSNMSNVSSISNASEDKVSPGRRIRTNSDDDNSLRRRLRELKEKEEKLIAMEQDLKETRTQFDQSQETVKTLEEKVKVLETICQDMKNKLKESVKKYKDSEGGKKQIENEHSKACQALKSFMKQQKENSRELEQLKSEMKKKDRRIHEQALQVNELRDALNKASWEAHQLQAQAKVQGGGGMPGAFEDVRDMTEEENERLWAEVEDKNKKMAQLIKERDSMSMEMGSQVQALIKTLKEKEELLADYGTKASASLNELEIRDNRIKELEEDIKKLRTSKIEEADDELNPKEISDNNSKTTPPDESLTVELENNKREVERLNIELQKRTNNLQELVNKELWDKNREIEKLQDRLNSICKMKELEIMSLQQEVRTRDFQLKMLQDKVTELGMHVNLPTSLILRELQQMPITFNQHVHYSQTSTTNDIVKSDSNDVPIGDMSSSAIGSKDEQLSLRDQLQASIEEKMYLCRKVDELKEKLRNTPERDSDSRTLRSECIKLREELERANTWRKEAGEAYALVTKRLEELAGFLNSLLRHPEQLGNLGIKRRQLLKQAIEQNVELSRSLSASFSVYNQDCNNTFAPLLDSFSTLLMSNTDLNLSISDIMRIEEAEEEISGCDYPGSQEVHIETGSNYGRSSGTNSEIAHILGMKDSSTSEDILSPSEKTVTEQAQIIAQLRSQIETLTQEIKQRDIEFCKSQNDDLFSKPEPCTNLSGPRSGSTSPSKSSNGSSGTVWKSKTEAGRLENVEEAEESLNSMVFYNSHHLNNTSDHQNNESHLSVEKFVMNDLKTLQVATSPDKFSVEGQKVWFLTSQELHSF</sequence>
<organism evidence="3 4">
    <name type="scientific">Diploptera punctata</name>
    <name type="common">Pacific beetle cockroach</name>
    <dbReference type="NCBI Taxonomy" id="6984"/>
    <lineage>
        <taxon>Eukaryota</taxon>
        <taxon>Metazoa</taxon>
        <taxon>Ecdysozoa</taxon>
        <taxon>Arthropoda</taxon>
        <taxon>Hexapoda</taxon>
        <taxon>Insecta</taxon>
        <taxon>Pterygota</taxon>
        <taxon>Neoptera</taxon>
        <taxon>Polyneoptera</taxon>
        <taxon>Dictyoptera</taxon>
        <taxon>Blattodea</taxon>
        <taxon>Blaberoidea</taxon>
        <taxon>Blaberidae</taxon>
        <taxon>Diplopterinae</taxon>
        <taxon>Diploptera</taxon>
    </lineage>
</organism>
<dbReference type="SUPFAM" id="SSF57997">
    <property type="entry name" value="Tropomyosin"/>
    <property type="match status" value="1"/>
</dbReference>
<gene>
    <name evidence="3" type="ORF">L9F63_018176</name>
</gene>
<accession>A0AAD7ZZ43</accession>
<evidence type="ECO:0000256" key="2">
    <source>
        <dbReference type="SAM" id="MobiDB-lite"/>
    </source>
</evidence>
<comment type="caution">
    <text evidence="3">The sequence shown here is derived from an EMBL/GenBank/DDBJ whole genome shotgun (WGS) entry which is preliminary data.</text>
</comment>
<feature type="coiled-coil region" evidence="1">
    <location>
        <begin position="378"/>
        <end position="433"/>
    </location>
</feature>
<feature type="compositionally biased region" description="Low complexity" evidence="2">
    <location>
        <begin position="262"/>
        <end position="273"/>
    </location>
</feature>
<feature type="region of interest" description="Disordered" evidence="2">
    <location>
        <begin position="962"/>
        <end position="999"/>
    </location>
</feature>
<feature type="region of interest" description="Disordered" evidence="2">
    <location>
        <begin position="542"/>
        <end position="564"/>
    </location>
</feature>
<keyword evidence="4" id="KW-1185">Reference proteome</keyword>
<evidence type="ECO:0000256" key="1">
    <source>
        <dbReference type="SAM" id="Coils"/>
    </source>
</evidence>
<dbReference type="PANTHER" id="PTHR23159:SF31">
    <property type="entry name" value="CENTROSOME-ASSOCIATED PROTEIN CEP250 ISOFORM X1"/>
    <property type="match status" value="1"/>
</dbReference>
<dbReference type="PANTHER" id="PTHR23159">
    <property type="entry name" value="CENTROSOMAL PROTEIN 2"/>
    <property type="match status" value="1"/>
</dbReference>
<keyword evidence="1" id="KW-0175">Coiled coil</keyword>
<protein>
    <submittedName>
        <fullName evidence="3">Uncharacterized protein</fullName>
    </submittedName>
</protein>
<dbReference type="Proteomes" id="UP001233999">
    <property type="component" value="Unassembled WGS sequence"/>
</dbReference>
<feature type="compositionally biased region" description="Basic and acidic residues" evidence="2">
    <location>
        <begin position="542"/>
        <end position="552"/>
    </location>
</feature>
<feature type="region of interest" description="Disordered" evidence="2">
    <location>
        <begin position="231"/>
        <end position="296"/>
    </location>
</feature>
<evidence type="ECO:0000313" key="4">
    <source>
        <dbReference type="Proteomes" id="UP001233999"/>
    </source>
</evidence>
<reference evidence="3" key="1">
    <citation type="journal article" date="2023" name="IScience">
        <title>Live-bearing cockroach genome reveals convergent evolutionary mechanisms linked to viviparity in insects and beyond.</title>
        <authorList>
            <person name="Fouks B."/>
            <person name="Harrison M.C."/>
            <person name="Mikhailova A.A."/>
            <person name="Marchal E."/>
            <person name="English S."/>
            <person name="Carruthers M."/>
            <person name="Jennings E.C."/>
            <person name="Chiamaka E.L."/>
            <person name="Frigard R.A."/>
            <person name="Pippel M."/>
            <person name="Attardo G.M."/>
            <person name="Benoit J.B."/>
            <person name="Bornberg-Bauer E."/>
            <person name="Tobe S.S."/>
        </authorList>
    </citation>
    <scope>NUCLEOTIDE SEQUENCE</scope>
    <source>
        <strain evidence="3">Stay&amp;Tobe</strain>
    </source>
</reference>
<dbReference type="AlphaFoldDB" id="A0AAD7ZZ43"/>
<feature type="coiled-coil region" evidence="1">
    <location>
        <begin position="924"/>
        <end position="951"/>
    </location>
</feature>
<dbReference type="EMBL" id="JASPKZ010005681">
    <property type="protein sequence ID" value="KAJ9588443.1"/>
    <property type="molecule type" value="Genomic_DNA"/>
</dbReference>
<feature type="compositionally biased region" description="Basic and acidic residues" evidence="2">
    <location>
        <begin position="242"/>
        <end position="253"/>
    </location>
</feature>
<feature type="coiled-coil region" evidence="1">
    <location>
        <begin position="34"/>
        <end position="124"/>
    </location>
</feature>
<feature type="compositionally biased region" description="Basic and acidic residues" evidence="2">
    <location>
        <begin position="286"/>
        <end position="296"/>
    </location>
</feature>
<reference evidence="3" key="2">
    <citation type="submission" date="2023-05" db="EMBL/GenBank/DDBJ databases">
        <authorList>
            <person name="Fouks B."/>
        </authorList>
    </citation>
    <scope>NUCLEOTIDE SEQUENCE</scope>
    <source>
        <strain evidence="3">Stay&amp;Tobe</strain>
        <tissue evidence="3">Testes</tissue>
    </source>
</reference>